<dbReference type="Proteomes" id="UP001565242">
    <property type="component" value="Unassembled WGS sequence"/>
</dbReference>
<dbReference type="InterPro" id="IPR029058">
    <property type="entry name" value="AB_hydrolase_fold"/>
</dbReference>
<sequence>MKITPKNYQEIAKRAYSVDSKYKDGEITRTGDKFILSNGTQWKVLKARENNLNGFQGMAVAPIVNREVDTSQVVIAYAGTNPSDWRDLTVDGANVMSSIGGLQLASANSFAKEIAKAYPYSDISTTGHSLGAFLALAQGAEHHWQSVSFNGPDPYNMLSSQAIQWVKENPGMLTNFLNQADLVGYGGDIIARFKNGKLFWSVLGVKISTTGSEVVLNYGFKGINPLDYHDIHMWQFDEEGNLLDGKGKRYGISEQAVFNSKMNLLSNSFKKQMKSLEDLKKRLAASGGALSSAEKIYLDSAQALAIVSTSGTEFNLALSKVMKLYQDGVKQAEEHWQETLSEAISIGNELDKWEVYEALEEVGFTHEEIVDFPTQIYQHKISQVKQMSEKFKSLEHEIKGKISELVARDKELAQQLKSS</sequence>
<evidence type="ECO:0008006" key="3">
    <source>
        <dbReference type="Google" id="ProtNLM"/>
    </source>
</evidence>
<gene>
    <name evidence="1" type="ORF">AALM99_11460</name>
</gene>
<keyword evidence="2" id="KW-1185">Reference proteome</keyword>
<accession>A0ABV4DFN1</accession>
<organism evidence="1 2">
    <name type="scientific">Lactococcus muris</name>
    <dbReference type="NCBI Taxonomy" id="2941330"/>
    <lineage>
        <taxon>Bacteria</taxon>
        <taxon>Bacillati</taxon>
        <taxon>Bacillota</taxon>
        <taxon>Bacilli</taxon>
        <taxon>Lactobacillales</taxon>
        <taxon>Streptococcaceae</taxon>
        <taxon>Lactococcus</taxon>
    </lineage>
</organism>
<comment type="caution">
    <text evidence="1">The sequence shown here is derived from an EMBL/GenBank/DDBJ whole genome shotgun (WGS) entry which is preliminary data.</text>
</comment>
<evidence type="ECO:0000313" key="1">
    <source>
        <dbReference type="EMBL" id="MEY8539035.1"/>
    </source>
</evidence>
<proteinExistence type="predicted"/>
<protein>
    <recommendedName>
        <fullName evidence="3">DUF2974 domain-containing protein</fullName>
    </recommendedName>
</protein>
<name>A0ABV4DFN1_9LACT</name>
<dbReference type="Gene3D" id="3.40.50.1820">
    <property type="entry name" value="alpha/beta hydrolase"/>
    <property type="match status" value="1"/>
</dbReference>
<dbReference type="SUPFAM" id="SSF53474">
    <property type="entry name" value="alpha/beta-Hydrolases"/>
    <property type="match status" value="1"/>
</dbReference>
<reference evidence="1 2" key="1">
    <citation type="submission" date="2024-03" db="EMBL/GenBank/DDBJ databases">
        <title>Mouse gut bacterial collection (mGBC) of GemPharmatech.</title>
        <authorList>
            <person name="He Y."/>
            <person name="Dong L."/>
            <person name="Wu D."/>
            <person name="Gao X."/>
            <person name="Lin Z."/>
        </authorList>
    </citation>
    <scope>NUCLEOTIDE SEQUENCE [LARGE SCALE GENOMIC DNA]</scope>
    <source>
        <strain evidence="1 2">20-218</strain>
    </source>
</reference>
<dbReference type="RefSeq" id="WP_369918988.1">
    <property type="nucleotide sequence ID" value="NZ_JBCLSQ010000046.1"/>
</dbReference>
<evidence type="ECO:0000313" key="2">
    <source>
        <dbReference type="Proteomes" id="UP001565242"/>
    </source>
</evidence>
<dbReference type="EMBL" id="JBCLSQ010000046">
    <property type="protein sequence ID" value="MEY8539035.1"/>
    <property type="molecule type" value="Genomic_DNA"/>
</dbReference>